<comment type="caution">
    <text evidence="2">The sequence shown here is derived from an EMBL/GenBank/DDBJ whole genome shotgun (WGS) entry which is preliminary data.</text>
</comment>
<feature type="domain" description="N-acetyltransferase" evidence="1">
    <location>
        <begin position="42"/>
        <end position="202"/>
    </location>
</feature>
<keyword evidence="3" id="KW-1185">Reference proteome</keyword>
<dbReference type="Proteomes" id="UP000599437">
    <property type="component" value="Unassembled WGS sequence"/>
</dbReference>
<dbReference type="InterPro" id="IPR000182">
    <property type="entry name" value="GNAT_dom"/>
</dbReference>
<dbReference type="Gene3D" id="3.40.630.30">
    <property type="match status" value="1"/>
</dbReference>
<dbReference type="PROSITE" id="PS51186">
    <property type="entry name" value="GNAT"/>
    <property type="match status" value="1"/>
</dbReference>
<dbReference type="EMBL" id="BMVO01000004">
    <property type="protein sequence ID" value="GHA96900.1"/>
    <property type="molecule type" value="Genomic_DNA"/>
</dbReference>
<sequence>MPHVRPALLMEAGPRRTFLPGQPAAPTTKRERHRERERIVELVLRTGRPEDAAECGRICYAAFSGIALEHGFPSDIPGAEVAAGMFLTVLDHPGFYSVVAELDGRIVGSNFLDERSPVVGVGPITVDPAVQNGGVGRRLMDDVMRRAAERRVPGVRLLQSGYHARSFALYAGLGFEFRETVACVQGPPIGGTVDGYEVRPATDADLAACNEVCRRVHGTDRGGELADALQAGTARVSEHGGRITGYATDLSFFAHAVGESTEDIRALIAGAPAFGGPGILVPASNSVLLRWCLRNGLKVQQLMSLMTTGLYSEPAGAYLPSVLY</sequence>
<dbReference type="SUPFAM" id="SSF55729">
    <property type="entry name" value="Acyl-CoA N-acyltransferases (Nat)"/>
    <property type="match status" value="1"/>
</dbReference>
<dbReference type="InterPro" id="IPR016181">
    <property type="entry name" value="Acyl_CoA_acyltransferase"/>
</dbReference>
<proteinExistence type="predicted"/>
<evidence type="ECO:0000313" key="3">
    <source>
        <dbReference type="Proteomes" id="UP000599437"/>
    </source>
</evidence>
<evidence type="ECO:0000259" key="1">
    <source>
        <dbReference type="PROSITE" id="PS51186"/>
    </source>
</evidence>
<protein>
    <submittedName>
        <fullName evidence="2">N-acetyltransferase</fullName>
    </submittedName>
</protein>
<reference evidence="3" key="1">
    <citation type="journal article" date="2019" name="Int. J. Syst. Evol. Microbiol.">
        <title>The Global Catalogue of Microorganisms (GCM) 10K type strain sequencing project: providing services to taxonomists for standard genome sequencing and annotation.</title>
        <authorList>
            <consortium name="The Broad Institute Genomics Platform"/>
            <consortium name="The Broad Institute Genome Sequencing Center for Infectious Disease"/>
            <person name="Wu L."/>
            <person name="Ma J."/>
        </authorList>
    </citation>
    <scope>NUCLEOTIDE SEQUENCE [LARGE SCALE GENOMIC DNA]</scope>
    <source>
        <strain evidence="3">JCM 4737</strain>
    </source>
</reference>
<dbReference type="CDD" id="cd04301">
    <property type="entry name" value="NAT_SF"/>
    <property type="match status" value="1"/>
</dbReference>
<name>A0ABQ3DLP4_9ACTN</name>
<organism evidence="2 3">
    <name type="scientific">Streptomyces chryseus</name>
    <dbReference type="NCBI Taxonomy" id="68186"/>
    <lineage>
        <taxon>Bacteria</taxon>
        <taxon>Bacillati</taxon>
        <taxon>Actinomycetota</taxon>
        <taxon>Actinomycetes</taxon>
        <taxon>Kitasatosporales</taxon>
        <taxon>Streptomycetaceae</taxon>
        <taxon>Streptomyces</taxon>
    </lineage>
</organism>
<accession>A0ABQ3DLP4</accession>
<dbReference type="Pfam" id="PF00583">
    <property type="entry name" value="Acetyltransf_1"/>
    <property type="match status" value="1"/>
</dbReference>
<evidence type="ECO:0000313" key="2">
    <source>
        <dbReference type="EMBL" id="GHA96900.1"/>
    </source>
</evidence>
<gene>
    <name evidence="2" type="ORF">GCM10010346_19590</name>
</gene>